<protein>
    <submittedName>
        <fullName evidence="1">Uncharacterized protein</fullName>
    </submittedName>
</protein>
<reference evidence="2" key="2">
    <citation type="submission" date="2015-01" db="EMBL/GenBank/DDBJ databases">
        <title>Evolutionary Origins and Diversification of the Mycorrhizal Mutualists.</title>
        <authorList>
            <consortium name="DOE Joint Genome Institute"/>
            <consortium name="Mycorrhizal Genomics Consortium"/>
            <person name="Kohler A."/>
            <person name="Kuo A."/>
            <person name="Nagy L.G."/>
            <person name="Floudas D."/>
            <person name="Copeland A."/>
            <person name="Barry K.W."/>
            <person name="Cichocki N."/>
            <person name="Veneault-Fourrey C."/>
            <person name="LaButti K."/>
            <person name="Lindquist E.A."/>
            <person name="Lipzen A."/>
            <person name="Lundell T."/>
            <person name="Morin E."/>
            <person name="Murat C."/>
            <person name="Riley R."/>
            <person name="Ohm R."/>
            <person name="Sun H."/>
            <person name="Tunlid A."/>
            <person name="Henrissat B."/>
            <person name="Grigoriev I.V."/>
            <person name="Hibbett D.S."/>
            <person name="Martin F."/>
        </authorList>
    </citation>
    <scope>NUCLEOTIDE SEQUENCE [LARGE SCALE GENOMIC DNA]</scope>
    <source>
        <strain evidence="2">UH-Slu-Lm8-n1</strain>
    </source>
</reference>
<sequence>SDQEPTESEVRIMMNLVRAKRDIYRAQKALTDCVMQENEVFASLLKFQAEATEKRLDNTDLGLGCMRVICNMYGWSVPPSHLTRQGGSHSCGGCDAPSVLILVSNSLQEQHWISHMAGPP</sequence>
<accession>A0A0D0AK94</accession>
<evidence type="ECO:0000313" key="2">
    <source>
        <dbReference type="Proteomes" id="UP000054485"/>
    </source>
</evidence>
<dbReference type="InParanoid" id="A0A0D0AK94"/>
<keyword evidence="2" id="KW-1185">Reference proteome</keyword>
<dbReference type="AlphaFoldDB" id="A0A0D0AK94"/>
<dbReference type="Proteomes" id="UP000054485">
    <property type="component" value="Unassembled WGS sequence"/>
</dbReference>
<dbReference type="HOGENOM" id="CLU_2055393_0_0_1"/>
<reference evidence="1 2" key="1">
    <citation type="submission" date="2014-04" db="EMBL/GenBank/DDBJ databases">
        <authorList>
            <consortium name="DOE Joint Genome Institute"/>
            <person name="Kuo A."/>
            <person name="Ruytinx J."/>
            <person name="Rineau F."/>
            <person name="Colpaert J."/>
            <person name="Kohler A."/>
            <person name="Nagy L.G."/>
            <person name="Floudas D."/>
            <person name="Copeland A."/>
            <person name="Barry K.W."/>
            <person name="Cichocki N."/>
            <person name="Veneault-Fourrey C."/>
            <person name="LaButti K."/>
            <person name="Lindquist E.A."/>
            <person name="Lipzen A."/>
            <person name="Lundell T."/>
            <person name="Morin E."/>
            <person name="Murat C."/>
            <person name="Sun H."/>
            <person name="Tunlid A."/>
            <person name="Henrissat B."/>
            <person name="Grigoriev I.V."/>
            <person name="Hibbett D.S."/>
            <person name="Martin F."/>
            <person name="Nordberg H.P."/>
            <person name="Cantor M.N."/>
            <person name="Hua S.X."/>
        </authorList>
    </citation>
    <scope>NUCLEOTIDE SEQUENCE [LARGE SCALE GENOMIC DNA]</scope>
    <source>
        <strain evidence="1 2">UH-Slu-Lm8-n1</strain>
    </source>
</reference>
<feature type="non-terminal residue" evidence="1">
    <location>
        <position position="1"/>
    </location>
</feature>
<dbReference type="EMBL" id="KN836279">
    <property type="protein sequence ID" value="KIK32353.1"/>
    <property type="molecule type" value="Genomic_DNA"/>
</dbReference>
<proteinExistence type="predicted"/>
<dbReference type="OrthoDB" id="2655848at2759"/>
<organism evidence="1 2">
    <name type="scientific">Suillus luteus UH-Slu-Lm8-n1</name>
    <dbReference type="NCBI Taxonomy" id="930992"/>
    <lineage>
        <taxon>Eukaryota</taxon>
        <taxon>Fungi</taxon>
        <taxon>Dikarya</taxon>
        <taxon>Basidiomycota</taxon>
        <taxon>Agaricomycotina</taxon>
        <taxon>Agaricomycetes</taxon>
        <taxon>Agaricomycetidae</taxon>
        <taxon>Boletales</taxon>
        <taxon>Suillineae</taxon>
        <taxon>Suillaceae</taxon>
        <taxon>Suillus</taxon>
    </lineage>
</organism>
<gene>
    <name evidence="1" type="ORF">CY34DRAFT_101659</name>
</gene>
<name>A0A0D0AK94_9AGAM</name>
<evidence type="ECO:0000313" key="1">
    <source>
        <dbReference type="EMBL" id="KIK32353.1"/>
    </source>
</evidence>